<comment type="cofactor">
    <cofactor evidence="2">
        <name>a divalent metal cation</name>
        <dbReference type="ChEBI" id="CHEBI:60240"/>
    </cofactor>
</comment>
<dbReference type="NCBIfam" id="TIGR00040">
    <property type="entry name" value="yfcE"/>
    <property type="match status" value="1"/>
</dbReference>
<dbReference type="Pfam" id="PF12850">
    <property type="entry name" value="Metallophos_2"/>
    <property type="match status" value="1"/>
</dbReference>
<dbReference type="PANTHER" id="PTHR43165">
    <property type="entry name" value="METALLOPHOSPHOESTERASE"/>
    <property type="match status" value="1"/>
</dbReference>
<dbReference type="EMBL" id="CP036289">
    <property type="protein sequence ID" value="QDU77371.1"/>
    <property type="molecule type" value="Genomic_DNA"/>
</dbReference>
<evidence type="ECO:0000313" key="5">
    <source>
        <dbReference type="Proteomes" id="UP000318626"/>
    </source>
</evidence>
<keyword evidence="2" id="KW-0479">Metal-binding</keyword>
<dbReference type="Gene3D" id="3.60.21.10">
    <property type="match status" value="1"/>
</dbReference>
<dbReference type="GO" id="GO:0046872">
    <property type="term" value="F:metal ion binding"/>
    <property type="evidence" value="ECO:0007669"/>
    <property type="project" value="UniProtKB-KW"/>
</dbReference>
<dbReference type="InterPro" id="IPR024654">
    <property type="entry name" value="Calcineurin-like_PHP_lpxH"/>
</dbReference>
<dbReference type="InterPro" id="IPR029052">
    <property type="entry name" value="Metallo-depent_PP-like"/>
</dbReference>
<dbReference type="KEGG" id="bvo:Pan97_44380"/>
<accession>A0A518CDS0</accession>
<protein>
    <recommendedName>
        <fullName evidence="2">Phosphoesterase</fullName>
        <ecNumber evidence="2">3.1.4.-</ecNumber>
    </recommendedName>
</protein>
<sequence>MDYGVLCTASEQPKHGNYHQKGGCYQAEYQQNVQFLIGIRGYRVQIGIVSDTHGHSRFAQSAAYMLETFSVEHVLHCGDIGSTGVVEIFSQWPTHYVYGNTDDSRSVIQEEIEARGGRYYGKVADIELGGRRIGMTHGDDPALLMRMIRSEEYDLVCSGHTHQVNVRQVGHTLALNPGALFRAVRHTIAIVDLMTMHHEIVEV</sequence>
<dbReference type="InterPro" id="IPR053193">
    <property type="entry name" value="MetalloPDE_YfcE-like"/>
</dbReference>
<dbReference type="SUPFAM" id="SSF56300">
    <property type="entry name" value="Metallo-dependent phosphatases"/>
    <property type="match status" value="1"/>
</dbReference>
<keyword evidence="5" id="KW-1185">Reference proteome</keyword>
<dbReference type="GO" id="GO:0016787">
    <property type="term" value="F:hydrolase activity"/>
    <property type="evidence" value="ECO:0007669"/>
    <property type="project" value="UniProtKB-UniRule"/>
</dbReference>
<comment type="similarity">
    <text evidence="1 2">Belongs to the metallophosphoesterase superfamily. YfcE family.</text>
</comment>
<evidence type="ECO:0000256" key="1">
    <source>
        <dbReference type="ARBA" id="ARBA00008950"/>
    </source>
</evidence>
<dbReference type="InterPro" id="IPR000979">
    <property type="entry name" value="Phosphodiesterase_MJ0936/Vps29"/>
</dbReference>
<evidence type="ECO:0000313" key="4">
    <source>
        <dbReference type="EMBL" id="QDU77371.1"/>
    </source>
</evidence>
<gene>
    <name evidence="4" type="ORF">Pan97_44380</name>
</gene>
<dbReference type="EC" id="3.1.4.-" evidence="2"/>
<dbReference type="PANTHER" id="PTHR43165:SF1">
    <property type="entry name" value="PHOSPHODIESTERASE MJ0936"/>
    <property type="match status" value="1"/>
</dbReference>
<proteinExistence type="inferred from homology"/>
<dbReference type="Proteomes" id="UP000318626">
    <property type="component" value="Chromosome"/>
</dbReference>
<organism evidence="4 5">
    <name type="scientific">Bremerella volcania</name>
    <dbReference type="NCBI Taxonomy" id="2527984"/>
    <lineage>
        <taxon>Bacteria</taxon>
        <taxon>Pseudomonadati</taxon>
        <taxon>Planctomycetota</taxon>
        <taxon>Planctomycetia</taxon>
        <taxon>Pirellulales</taxon>
        <taxon>Pirellulaceae</taxon>
        <taxon>Bremerella</taxon>
    </lineage>
</organism>
<name>A0A518CDS0_9BACT</name>
<evidence type="ECO:0000259" key="3">
    <source>
        <dbReference type="Pfam" id="PF12850"/>
    </source>
</evidence>
<dbReference type="AlphaFoldDB" id="A0A518CDS0"/>
<reference evidence="5" key="1">
    <citation type="submission" date="2019-02" db="EMBL/GenBank/DDBJ databases">
        <title>Deep-cultivation of Planctomycetes and their phenomic and genomic characterization uncovers novel biology.</title>
        <authorList>
            <person name="Wiegand S."/>
            <person name="Jogler M."/>
            <person name="Boedeker C."/>
            <person name="Pinto D."/>
            <person name="Vollmers J."/>
            <person name="Rivas-Marin E."/>
            <person name="Kohn T."/>
            <person name="Peeters S.H."/>
            <person name="Heuer A."/>
            <person name="Rast P."/>
            <person name="Oberbeckmann S."/>
            <person name="Bunk B."/>
            <person name="Jeske O."/>
            <person name="Meyerdierks A."/>
            <person name="Storesund J.E."/>
            <person name="Kallscheuer N."/>
            <person name="Luecker S."/>
            <person name="Lage O.M."/>
            <person name="Pohl T."/>
            <person name="Merkel B.J."/>
            <person name="Hornburger P."/>
            <person name="Mueller R.-W."/>
            <person name="Bruemmer F."/>
            <person name="Labrenz M."/>
            <person name="Spormann A.M."/>
            <person name="Op den Camp H."/>
            <person name="Overmann J."/>
            <person name="Amann R."/>
            <person name="Jetten M.S.M."/>
            <person name="Mascher T."/>
            <person name="Medema M.H."/>
            <person name="Devos D.P."/>
            <person name="Kaster A.-K."/>
            <person name="Ovreas L."/>
            <person name="Rohde M."/>
            <person name="Galperin M.Y."/>
            <person name="Jogler C."/>
        </authorList>
    </citation>
    <scope>NUCLEOTIDE SEQUENCE [LARGE SCALE GENOMIC DNA]</scope>
    <source>
        <strain evidence="5">Pan97</strain>
    </source>
</reference>
<evidence type="ECO:0000256" key="2">
    <source>
        <dbReference type="RuleBase" id="RU362039"/>
    </source>
</evidence>
<feature type="domain" description="Calcineurin-like phosphoesterase" evidence="3">
    <location>
        <begin position="45"/>
        <end position="193"/>
    </location>
</feature>